<dbReference type="EC" id="3.1.1.11" evidence="4 12"/>
<dbReference type="FunFam" id="2.160.20.10:FF:000013">
    <property type="entry name" value="Pectinesterase"/>
    <property type="match status" value="1"/>
</dbReference>
<evidence type="ECO:0000256" key="4">
    <source>
        <dbReference type="ARBA" id="ARBA00013229"/>
    </source>
</evidence>
<comment type="function">
    <text evidence="10">Acts in the modification of cell walls via demethylesterification of cell wall pectin.</text>
</comment>
<comment type="similarity">
    <text evidence="3">Belongs to the pectinesterase family.</text>
</comment>
<comment type="catalytic activity">
    <reaction evidence="9 12">
        <text>[(1-&gt;4)-alpha-D-galacturonosyl methyl ester](n) + n H2O = [(1-&gt;4)-alpha-D-galacturonosyl](n) + n methanol + n H(+)</text>
        <dbReference type="Rhea" id="RHEA:22380"/>
        <dbReference type="Rhea" id="RHEA-COMP:14570"/>
        <dbReference type="Rhea" id="RHEA-COMP:14573"/>
        <dbReference type="ChEBI" id="CHEBI:15377"/>
        <dbReference type="ChEBI" id="CHEBI:15378"/>
        <dbReference type="ChEBI" id="CHEBI:17790"/>
        <dbReference type="ChEBI" id="CHEBI:140522"/>
        <dbReference type="ChEBI" id="CHEBI:140523"/>
        <dbReference type="EC" id="3.1.1.11"/>
    </reaction>
</comment>
<evidence type="ECO:0000256" key="11">
    <source>
        <dbReference type="PROSITE-ProRule" id="PRU10040"/>
    </source>
</evidence>
<name>A0A7J7E0K1_TRIWF</name>
<feature type="domain" description="Pectinesterase catalytic" evidence="13">
    <location>
        <begin position="63"/>
        <end position="348"/>
    </location>
</feature>
<evidence type="ECO:0000259" key="13">
    <source>
        <dbReference type="Pfam" id="PF01095"/>
    </source>
</evidence>
<dbReference type="FunCoup" id="A0A7J7E0K1">
    <property type="interactions" value="103"/>
</dbReference>
<dbReference type="GO" id="GO:0042545">
    <property type="term" value="P:cell wall modification"/>
    <property type="evidence" value="ECO:0007669"/>
    <property type="project" value="UniProtKB-UniRule"/>
</dbReference>
<keyword evidence="15" id="KW-1185">Reference proteome</keyword>
<comment type="caution">
    <text evidence="14">The sequence shown here is derived from an EMBL/GenBank/DDBJ whole genome shotgun (WGS) entry which is preliminary data.</text>
</comment>
<evidence type="ECO:0000313" key="15">
    <source>
        <dbReference type="Proteomes" id="UP000593562"/>
    </source>
</evidence>
<evidence type="ECO:0000256" key="6">
    <source>
        <dbReference type="ARBA" id="ARBA00022801"/>
    </source>
</evidence>
<evidence type="ECO:0000256" key="9">
    <source>
        <dbReference type="ARBA" id="ARBA00047928"/>
    </source>
</evidence>
<dbReference type="Gene3D" id="2.160.20.10">
    <property type="entry name" value="Single-stranded right-handed beta-helix, Pectin lyase-like"/>
    <property type="match status" value="1"/>
</dbReference>
<dbReference type="InterPro" id="IPR000070">
    <property type="entry name" value="Pectinesterase_cat"/>
</dbReference>
<dbReference type="PANTHER" id="PTHR31321:SF98">
    <property type="entry name" value="PECTINESTERASE 67-RELATED"/>
    <property type="match status" value="1"/>
</dbReference>
<keyword evidence="5" id="KW-0134">Cell wall</keyword>
<evidence type="ECO:0000313" key="14">
    <source>
        <dbReference type="EMBL" id="KAF5752128.1"/>
    </source>
</evidence>
<comment type="pathway">
    <text evidence="2 12">Glycan metabolism; pectin degradation; 2-dehydro-3-deoxy-D-gluconate from pectin: step 1/5.</text>
</comment>
<keyword evidence="12" id="KW-0732">Signal</keyword>
<evidence type="ECO:0000256" key="12">
    <source>
        <dbReference type="RuleBase" id="RU000589"/>
    </source>
</evidence>
<dbReference type="PROSITE" id="PS00503">
    <property type="entry name" value="PECTINESTERASE_2"/>
    <property type="match status" value="1"/>
</dbReference>
<feature type="chain" id="PRO_5029946178" description="Pectinesterase" evidence="12">
    <location>
        <begin position="37"/>
        <end position="356"/>
    </location>
</feature>
<dbReference type="Pfam" id="PF01095">
    <property type="entry name" value="Pectinesterase"/>
    <property type="match status" value="1"/>
</dbReference>
<feature type="signal peptide" evidence="12">
    <location>
        <begin position="1"/>
        <end position="36"/>
    </location>
</feature>
<feature type="active site" evidence="11">
    <location>
        <position position="212"/>
    </location>
</feature>
<dbReference type="EMBL" id="JAAARO010000001">
    <property type="protein sequence ID" value="KAF5752128.1"/>
    <property type="molecule type" value="Genomic_DNA"/>
</dbReference>
<dbReference type="PANTHER" id="PTHR31321">
    <property type="entry name" value="ACYL-COA THIOESTER HYDROLASE YBHC-RELATED"/>
    <property type="match status" value="1"/>
</dbReference>
<dbReference type="GO" id="GO:0030599">
    <property type="term" value="F:pectinesterase activity"/>
    <property type="evidence" value="ECO:0007669"/>
    <property type="project" value="UniProtKB-UniRule"/>
</dbReference>
<dbReference type="Proteomes" id="UP000593562">
    <property type="component" value="Unassembled WGS sequence"/>
</dbReference>
<gene>
    <name evidence="14" type="ORF">HS088_TW01G00035</name>
</gene>
<dbReference type="OrthoDB" id="2019149at2759"/>
<evidence type="ECO:0000256" key="5">
    <source>
        <dbReference type="ARBA" id="ARBA00022512"/>
    </source>
</evidence>
<keyword evidence="5" id="KW-0964">Secreted</keyword>
<reference evidence="14 15" key="1">
    <citation type="journal article" date="2020" name="Nat. Commun.">
        <title>Genome of Tripterygium wilfordii and identification of cytochrome P450 involved in triptolide biosynthesis.</title>
        <authorList>
            <person name="Tu L."/>
            <person name="Su P."/>
            <person name="Zhang Z."/>
            <person name="Gao L."/>
            <person name="Wang J."/>
            <person name="Hu T."/>
            <person name="Zhou J."/>
            <person name="Zhang Y."/>
            <person name="Zhao Y."/>
            <person name="Liu Y."/>
            <person name="Song Y."/>
            <person name="Tong Y."/>
            <person name="Lu Y."/>
            <person name="Yang J."/>
            <person name="Xu C."/>
            <person name="Jia M."/>
            <person name="Peters R.J."/>
            <person name="Huang L."/>
            <person name="Gao W."/>
        </authorList>
    </citation>
    <scope>NUCLEOTIDE SEQUENCE [LARGE SCALE GENOMIC DNA]</scope>
    <source>
        <strain evidence="15">cv. XIE 37</strain>
        <tissue evidence="14">Leaf</tissue>
    </source>
</reference>
<organism evidence="14 15">
    <name type="scientific">Tripterygium wilfordii</name>
    <name type="common">Thunder God vine</name>
    <dbReference type="NCBI Taxonomy" id="458696"/>
    <lineage>
        <taxon>Eukaryota</taxon>
        <taxon>Viridiplantae</taxon>
        <taxon>Streptophyta</taxon>
        <taxon>Embryophyta</taxon>
        <taxon>Tracheophyta</taxon>
        <taxon>Spermatophyta</taxon>
        <taxon>Magnoliopsida</taxon>
        <taxon>eudicotyledons</taxon>
        <taxon>Gunneridae</taxon>
        <taxon>Pentapetalae</taxon>
        <taxon>rosids</taxon>
        <taxon>fabids</taxon>
        <taxon>Celastrales</taxon>
        <taxon>Celastraceae</taxon>
        <taxon>Tripterygium</taxon>
    </lineage>
</organism>
<dbReference type="InterPro" id="IPR012334">
    <property type="entry name" value="Pectin_lyas_fold"/>
</dbReference>
<dbReference type="GO" id="GO:0045490">
    <property type="term" value="P:pectin catabolic process"/>
    <property type="evidence" value="ECO:0007669"/>
    <property type="project" value="UniProtKB-UniRule"/>
</dbReference>
<evidence type="ECO:0000256" key="1">
    <source>
        <dbReference type="ARBA" id="ARBA00004191"/>
    </source>
</evidence>
<dbReference type="SUPFAM" id="SSF51126">
    <property type="entry name" value="Pectin lyase-like"/>
    <property type="match status" value="1"/>
</dbReference>
<keyword evidence="7 12" id="KW-0063">Aspartyl esterase</keyword>
<comment type="subcellular location">
    <subcellularLocation>
        <location evidence="1">Secreted</location>
        <location evidence="1">Cell wall</location>
    </subcellularLocation>
</comment>
<evidence type="ECO:0000256" key="7">
    <source>
        <dbReference type="ARBA" id="ARBA00023085"/>
    </source>
</evidence>
<dbReference type="InterPro" id="IPR011050">
    <property type="entry name" value="Pectin_lyase_fold/virulence"/>
</dbReference>
<accession>A0A7J7E0K1</accession>
<dbReference type="AlphaFoldDB" id="A0A7J7E0K1"/>
<dbReference type="UniPathway" id="UPA00545">
    <property type="reaction ID" value="UER00823"/>
</dbReference>
<dbReference type="InterPro" id="IPR033131">
    <property type="entry name" value="Pectinesterase_Asp_AS"/>
</dbReference>
<evidence type="ECO:0000256" key="10">
    <source>
        <dbReference type="ARBA" id="ARBA00057335"/>
    </source>
</evidence>
<evidence type="ECO:0000256" key="8">
    <source>
        <dbReference type="ARBA" id="ARBA00023180"/>
    </source>
</evidence>
<dbReference type="InParanoid" id="A0A7J7E0K1"/>
<protein>
    <recommendedName>
        <fullName evidence="4 12">Pectinesterase</fullName>
        <ecNumber evidence="4 12">3.1.1.11</ecNumber>
    </recommendedName>
</protein>
<keyword evidence="6 12" id="KW-0378">Hydrolase</keyword>
<proteinExistence type="inferred from homology"/>
<sequence>MASMSWPPPINVRAIHVAFATIFVVVVSSHLSHVNGASTPTVLPAVIDSPLLTQKIATNRTIKVDINGDGDFKSLQAAIDSIPEGNGNWVIIHVRKGIYREKVLIPVNKPYIFLRGNGRGRTAIVWSQSSSDNIESATFRVEAPHFIAFGMSFKNEAPTGVAYTSQNQSVAAFVGADMNAFYHCAFYSTHNTLFDYKGRHYYDNCYIQGSIDFIFGRGRSMFHNCEIFVIADKRISIHGSITAQNREDQTDNSGFVFVKGKVYGIGDVYLGRAKGAYSRTIFAKTYLSRTIVPSGWTNWSYVGSTDNLYQAEYHCRGPGAETDKRAPWSKQLTEEEADNFMSIDFVDGKNWLPAWL</sequence>
<keyword evidence="8" id="KW-0325">Glycoprotein</keyword>
<evidence type="ECO:0000256" key="2">
    <source>
        <dbReference type="ARBA" id="ARBA00005184"/>
    </source>
</evidence>
<evidence type="ECO:0000256" key="3">
    <source>
        <dbReference type="ARBA" id="ARBA00008891"/>
    </source>
</evidence>